<accession>A0ABQ1NL24</accession>
<dbReference type="InterPro" id="IPR032710">
    <property type="entry name" value="NTF2-like_dom_sf"/>
</dbReference>
<name>A0ABQ1NL24_9MICC</name>
<evidence type="ECO:0000313" key="2">
    <source>
        <dbReference type="Proteomes" id="UP000597761"/>
    </source>
</evidence>
<dbReference type="SUPFAM" id="SSF54427">
    <property type="entry name" value="NTF2-like"/>
    <property type="match status" value="1"/>
</dbReference>
<dbReference type="RefSeq" id="WP_188665040.1">
    <property type="nucleotide sequence ID" value="NZ_BMJI01000001.1"/>
</dbReference>
<comment type="caution">
    <text evidence="1">The sequence shown here is derived from an EMBL/GenBank/DDBJ whole genome shotgun (WGS) entry which is preliminary data.</text>
</comment>
<dbReference type="Gene3D" id="3.10.450.50">
    <property type="match status" value="1"/>
</dbReference>
<keyword evidence="2" id="KW-1185">Reference proteome</keyword>
<dbReference type="Proteomes" id="UP000597761">
    <property type="component" value="Unassembled WGS sequence"/>
</dbReference>
<dbReference type="EMBL" id="BMJI01000001">
    <property type="protein sequence ID" value="GGC79151.1"/>
    <property type="molecule type" value="Genomic_DNA"/>
</dbReference>
<sequence length="124" mass="13854">MTTSDAGARYVRALARKDRAALAAVLAPDVDFRAMTPRRFWEADRAEDVLDVLLGHWFEDGDHITAVLGTSEDDVVDRHRISYRMTVRNDGGDHLVEQTAYYDVDGDRISLLRVICSGFVPTGT</sequence>
<proteinExistence type="predicted"/>
<evidence type="ECO:0000313" key="1">
    <source>
        <dbReference type="EMBL" id="GGC79151.1"/>
    </source>
</evidence>
<evidence type="ECO:0008006" key="3">
    <source>
        <dbReference type="Google" id="ProtNLM"/>
    </source>
</evidence>
<protein>
    <recommendedName>
        <fullName evidence="3">SnoaL-like domain-containing protein</fullName>
    </recommendedName>
</protein>
<organism evidence="1 2">
    <name type="scientific">Tersicoccus solisilvae</name>
    <dbReference type="NCBI Taxonomy" id="1882339"/>
    <lineage>
        <taxon>Bacteria</taxon>
        <taxon>Bacillati</taxon>
        <taxon>Actinomycetota</taxon>
        <taxon>Actinomycetes</taxon>
        <taxon>Micrococcales</taxon>
        <taxon>Micrococcaceae</taxon>
        <taxon>Tersicoccus</taxon>
    </lineage>
</organism>
<gene>
    <name evidence="1" type="ORF">GCM10011512_02260</name>
</gene>
<reference evidence="2" key="1">
    <citation type="journal article" date="2019" name="Int. J. Syst. Evol. Microbiol.">
        <title>The Global Catalogue of Microorganisms (GCM) 10K type strain sequencing project: providing services to taxonomists for standard genome sequencing and annotation.</title>
        <authorList>
            <consortium name="The Broad Institute Genomics Platform"/>
            <consortium name="The Broad Institute Genome Sequencing Center for Infectious Disease"/>
            <person name="Wu L."/>
            <person name="Ma J."/>
        </authorList>
    </citation>
    <scope>NUCLEOTIDE SEQUENCE [LARGE SCALE GENOMIC DNA]</scope>
    <source>
        <strain evidence="2">CGMCC 1.15480</strain>
    </source>
</reference>